<accession>A0A3B1DQD5</accession>
<evidence type="ECO:0008006" key="2">
    <source>
        <dbReference type="Google" id="ProtNLM"/>
    </source>
</evidence>
<sequence>MVSRSRQKSRRTKKAILFVGEGPTEKAFLQHLQQMYITRDMNIVVKVESGSGGSPRSVIEKAIRLRSSRSYDQCFVLIDKDLPFAPAGELKKRMRKKLRIEILNATPCIEGLFLAILNPRFSQQSKSTDFCKSAFEGKYISQHKKSDKRSYEKIFSKQILDERRQNVVELDAILRAMGV</sequence>
<dbReference type="EMBL" id="UOGJ01000154">
    <property type="protein sequence ID" value="VAX38288.1"/>
    <property type="molecule type" value="Genomic_DNA"/>
</dbReference>
<dbReference type="Pfam" id="PF13707">
    <property type="entry name" value="RloB"/>
    <property type="match status" value="1"/>
</dbReference>
<protein>
    <recommendedName>
        <fullName evidence="2">RloB domain-containing protein</fullName>
    </recommendedName>
</protein>
<proteinExistence type="predicted"/>
<organism evidence="1">
    <name type="scientific">hydrothermal vent metagenome</name>
    <dbReference type="NCBI Taxonomy" id="652676"/>
    <lineage>
        <taxon>unclassified sequences</taxon>
        <taxon>metagenomes</taxon>
        <taxon>ecological metagenomes</taxon>
    </lineage>
</organism>
<dbReference type="AlphaFoldDB" id="A0A3B1DQD5"/>
<reference evidence="1" key="1">
    <citation type="submission" date="2018-06" db="EMBL/GenBank/DDBJ databases">
        <authorList>
            <person name="Zhirakovskaya E."/>
        </authorList>
    </citation>
    <scope>NUCLEOTIDE SEQUENCE</scope>
</reference>
<dbReference type="InterPro" id="IPR025591">
    <property type="entry name" value="RloB"/>
</dbReference>
<evidence type="ECO:0000313" key="1">
    <source>
        <dbReference type="EMBL" id="VAX38288.1"/>
    </source>
</evidence>
<gene>
    <name evidence="1" type="ORF">MNBD_UNCLBAC01-1589</name>
</gene>
<name>A0A3B1DQD5_9ZZZZ</name>